<dbReference type="Gene3D" id="1.10.3720.10">
    <property type="entry name" value="MetI-like"/>
    <property type="match status" value="1"/>
</dbReference>
<dbReference type="EMBL" id="JANLCJ010000008">
    <property type="protein sequence ID" value="MCS5735657.1"/>
    <property type="molecule type" value="Genomic_DNA"/>
</dbReference>
<evidence type="ECO:0000313" key="10">
    <source>
        <dbReference type="Proteomes" id="UP001165586"/>
    </source>
</evidence>
<reference evidence="9" key="1">
    <citation type="submission" date="2022-08" db="EMBL/GenBank/DDBJ databases">
        <authorList>
            <person name="Deng Y."/>
            <person name="Han X.-F."/>
            <person name="Zhang Y.-Q."/>
        </authorList>
    </citation>
    <scope>NUCLEOTIDE SEQUENCE</scope>
    <source>
        <strain evidence="9">CPCC 203386</strain>
    </source>
</reference>
<evidence type="ECO:0000256" key="7">
    <source>
        <dbReference type="RuleBase" id="RU363032"/>
    </source>
</evidence>
<dbReference type="RefSeq" id="WP_259540601.1">
    <property type="nucleotide sequence ID" value="NZ_JANLCJ010000008.1"/>
</dbReference>
<keyword evidence="3" id="KW-1003">Cell membrane</keyword>
<accession>A0ABT2H6X8</accession>
<name>A0ABT2H6X8_9MICO</name>
<dbReference type="PANTHER" id="PTHR43386:SF25">
    <property type="entry name" value="PEPTIDE ABC TRANSPORTER PERMEASE PROTEIN"/>
    <property type="match status" value="1"/>
</dbReference>
<protein>
    <submittedName>
        <fullName evidence="9">ABC transporter permease</fullName>
    </submittedName>
</protein>
<evidence type="ECO:0000313" key="9">
    <source>
        <dbReference type="EMBL" id="MCS5735657.1"/>
    </source>
</evidence>
<dbReference type="Pfam" id="PF00528">
    <property type="entry name" value="BPD_transp_1"/>
    <property type="match status" value="1"/>
</dbReference>
<feature type="transmembrane region" description="Helical" evidence="7">
    <location>
        <begin position="163"/>
        <end position="180"/>
    </location>
</feature>
<keyword evidence="4 7" id="KW-0812">Transmembrane</keyword>
<evidence type="ECO:0000256" key="1">
    <source>
        <dbReference type="ARBA" id="ARBA00004651"/>
    </source>
</evidence>
<feature type="domain" description="ABC transmembrane type-1" evidence="8">
    <location>
        <begin position="97"/>
        <end position="290"/>
    </location>
</feature>
<feature type="transmembrane region" description="Helical" evidence="7">
    <location>
        <begin position="268"/>
        <end position="290"/>
    </location>
</feature>
<evidence type="ECO:0000256" key="5">
    <source>
        <dbReference type="ARBA" id="ARBA00022989"/>
    </source>
</evidence>
<dbReference type="CDD" id="cd06261">
    <property type="entry name" value="TM_PBP2"/>
    <property type="match status" value="1"/>
</dbReference>
<dbReference type="InterPro" id="IPR050366">
    <property type="entry name" value="BP-dependent_transpt_permease"/>
</dbReference>
<dbReference type="InterPro" id="IPR035906">
    <property type="entry name" value="MetI-like_sf"/>
</dbReference>
<comment type="similarity">
    <text evidence="7">Belongs to the binding-protein-dependent transport system permease family.</text>
</comment>
<evidence type="ECO:0000256" key="3">
    <source>
        <dbReference type="ARBA" id="ARBA00022475"/>
    </source>
</evidence>
<keyword evidence="10" id="KW-1185">Reference proteome</keyword>
<evidence type="ECO:0000256" key="4">
    <source>
        <dbReference type="ARBA" id="ARBA00022692"/>
    </source>
</evidence>
<dbReference type="Proteomes" id="UP001165586">
    <property type="component" value="Unassembled WGS sequence"/>
</dbReference>
<dbReference type="SUPFAM" id="SSF161098">
    <property type="entry name" value="MetI-like"/>
    <property type="match status" value="1"/>
</dbReference>
<gene>
    <name evidence="9" type="ORF">N1032_18105</name>
</gene>
<feature type="transmembrane region" description="Helical" evidence="7">
    <location>
        <begin position="35"/>
        <end position="57"/>
    </location>
</feature>
<feature type="transmembrane region" description="Helical" evidence="7">
    <location>
        <begin position="201"/>
        <end position="228"/>
    </location>
</feature>
<dbReference type="PROSITE" id="PS50928">
    <property type="entry name" value="ABC_TM1"/>
    <property type="match status" value="1"/>
</dbReference>
<organism evidence="9 10">
    <name type="scientific">Herbiconiux daphne</name>
    <dbReference type="NCBI Taxonomy" id="2970914"/>
    <lineage>
        <taxon>Bacteria</taxon>
        <taxon>Bacillati</taxon>
        <taxon>Actinomycetota</taxon>
        <taxon>Actinomycetes</taxon>
        <taxon>Micrococcales</taxon>
        <taxon>Microbacteriaceae</taxon>
        <taxon>Herbiconiux</taxon>
    </lineage>
</organism>
<sequence>MSLARDIAADGLLPVVPEPAARTPRAGSGRRSPSWQLWIGAALMTVWLLSAVLWPLVVPFDPDATNVGPAVAGPGDGHLLGTDDLGRDVFSRVLAGATTVFLVAPAATLLQLVVGLAIGMSAGYFGGRADSVLMRSMDVVIVLPTLILLVIVVRVLGVSTPTLIVVIGLAGVPTFARQARNLTFRLRNRSFVTAARMRGENAAAVIVGELLPNLLPVIAVEAVVRFGWNTLASTSLAFLGLSWQPPSSDWGLTINTERIYLQVQPFTVLGPALALASLVVGAGLVGDALAKKWRSR</sequence>
<comment type="caution">
    <text evidence="9">The sequence shown here is derived from an EMBL/GenBank/DDBJ whole genome shotgun (WGS) entry which is preliminary data.</text>
</comment>
<keyword evidence="2 7" id="KW-0813">Transport</keyword>
<keyword evidence="5 7" id="KW-1133">Transmembrane helix</keyword>
<feature type="transmembrane region" description="Helical" evidence="7">
    <location>
        <begin position="139"/>
        <end position="157"/>
    </location>
</feature>
<feature type="transmembrane region" description="Helical" evidence="7">
    <location>
        <begin position="93"/>
        <end position="118"/>
    </location>
</feature>
<dbReference type="PANTHER" id="PTHR43386">
    <property type="entry name" value="OLIGOPEPTIDE TRANSPORT SYSTEM PERMEASE PROTEIN APPC"/>
    <property type="match status" value="1"/>
</dbReference>
<keyword evidence="6 7" id="KW-0472">Membrane</keyword>
<proteinExistence type="inferred from homology"/>
<evidence type="ECO:0000259" key="8">
    <source>
        <dbReference type="PROSITE" id="PS50928"/>
    </source>
</evidence>
<evidence type="ECO:0000256" key="6">
    <source>
        <dbReference type="ARBA" id="ARBA00023136"/>
    </source>
</evidence>
<evidence type="ECO:0000256" key="2">
    <source>
        <dbReference type="ARBA" id="ARBA00022448"/>
    </source>
</evidence>
<dbReference type="InterPro" id="IPR000515">
    <property type="entry name" value="MetI-like"/>
</dbReference>
<comment type="subcellular location">
    <subcellularLocation>
        <location evidence="1 7">Cell membrane</location>
        <topology evidence="1 7">Multi-pass membrane protein</topology>
    </subcellularLocation>
</comment>